<organism evidence="2 3">
    <name type="scientific">Gossypium schwendimanii</name>
    <name type="common">Cotton</name>
    <dbReference type="NCBI Taxonomy" id="34291"/>
    <lineage>
        <taxon>Eukaryota</taxon>
        <taxon>Viridiplantae</taxon>
        <taxon>Streptophyta</taxon>
        <taxon>Embryophyta</taxon>
        <taxon>Tracheophyta</taxon>
        <taxon>Spermatophyta</taxon>
        <taxon>Magnoliopsida</taxon>
        <taxon>eudicotyledons</taxon>
        <taxon>Gunneridae</taxon>
        <taxon>Pentapetalae</taxon>
        <taxon>rosids</taxon>
        <taxon>malvids</taxon>
        <taxon>Malvales</taxon>
        <taxon>Malvaceae</taxon>
        <taxon>Malvoideae</taxon>
        <taxon>Gossypium</taxon>
    </lineage>
</organism>
<proteinExistence type="predicted"/>
<comment type="caution">
    <text evidence="2">The sequence shown here is derived from an EMBL/GenBank/DDBJ whole genome shotgun (WGS) entry which is preliminary data.</text>
</comment>
<feature type="compositionally biased region" description="Basic and acidic residues" evidence="1">
    <location>
        <begin position="25"/>
        <end position="38"/>
    </location>
</feature>
<name>A0A7J9N596_GOSSC</name>
<evidence type="ECO:0000313" key="3">
    <source>
        <dbReference type="Proteomes" id="UP000593576"/>
    </source>
</evidence>
<dbReference type="OrthoDB" id="10454006at2759"/>
<keyword evidence="3" id="KW-1185">Reference proteome</keyword>
<sequence>MMSTKSTYDNRILIGYKTYLLSEKQRRQQIHVERERRSLLNPKRKD</sequence>
<gene>
    <name evidence="2" type="ORF">Goshw_020717</name>
</gene>
<protein>
    <submittedName>
        <fullName evidence="2">Uncharacterized protein</fullName>
    </submittedName>
</protein>
<reference evidence="2 3" key="1">
    <citation type="journal article" date="2019" name="Genome Biol. Evol.">
        <title>Insights into the evolution of the New World diploid cottons (Gossypium, subgenus Houzingenia) based on genome sequencing.</title>
        <authorList>
            <person name="Grover C.E."/>
            <person name="Arick M.A. 2nd"/>
            <person name="Thrash A."/>
            <person name="Conover J.L."/>
            <person name="Sanders W.S."/>
            <person name="Peterson D.G."/>
            <person name="Frelichowski J.E."/>
            <person name="Scheffler J.A."/>
            <person name="Scheffler B.E."/>
            <person name="Wendel J.F."/>
        </authorList>
    </citation>
    <scope>NUCLEOTIDE SEQUENCE [LARGE SCALE GENOMIC DNA]</scope>
    <source>
        <strain evidence="2">1</strain>
        <tissue evidence="2">Leaf</tissue>
    </source>
</reference>
<feature type="region of interest" description="Disordered" evidence="1">
    <location>
        <begin position="25"/>
        <end position="46"/>
    </location>
</feature>
<dbReference type="AlphaFoldDB" id="A0A7J9N596"/>
<dbReference type="EMBL" id="JABFAF010271498">
    <property type="protein sequence ID" value="MBA0878388.1"/>
    <property type="molecule type" value="Genomic_DNA"/>
</dbReference>
<evidence type="ECO:0000256" key="1">
    <source>
        <dbReference type="SAM" id="MobiDB-lite"/>
    </source>
</evidence>
<feature type="non-terminal residue" evidence="2">
    <location>
        <position position="46"/>
    </location>
</feature>
<accession>A0A7J9N596</accession>
<evidence type="ECO:0000313" key="2">
    <source>
        <dbReference type="EMBL" id="MBA0878388.1"/>
    </source>
</evidence>
<dbReference type="Proteomes" id="UP000593576">
    <property type="component" value="Unassembled WGS sequence"/>
</dbReference>